<dbReference type="GO" id="GO:0015031">
    <property type="term" value="P:protein transport"/>
    <property type="evidence" value="ECO:0007669"/>
    <property type="project" value="UniProtKB-KW"/>
</dbReference>
<evidence type="ECO:0000313" key="9">
    <source>
        <dbReference type="EMBL" id="ODH42087.1"/>
    </source>
</evidence>
<feature type="region of interest" description="Disordered" evidence="5">
    <location>
        <begin position="816"/>
        <end position="842"/>
    </location>
</feature>
<proteinExistence type="inferred from homology"/>
<evidence type="ECO:0000256" key="5">
    <source>
        <dbReference type="SAM" id="MobiDB-lite"/>
    </source>
</evidence>
<evidence type="ECO:0008006" key="11">
    <source>
        <dbReference type="Google" id="ProtNLM"/>
    </source>
</evidence>
<reference evidence="9 10" key="1">
    <citation type="submission" date="2016-06" db="EMBL/GenBank/DDBJ databases">
        <authorList>
            <person name="Kjaerup R.B."/>
            <person name="Dalgaard T.S."/>
            <person name="Juul-Madsen H.R."/>
        </authorList>
    </citation>
    <scope>NUCLEOTIDE SEQUENCE [LARGE SCALE GENOMIC DNA]</scope>
    <source>
        <strain evidence="9 10">Pb300</strain>
    </source>
</reference>
<dbReference type="Pfam" id="PF12783">
    <property type="entry name" value="Sec7-like_HUS"/>
    <property type="match status" value="1"/>
</dbReference>
<dbReference type="PANTHER" id="PTHR10663">
    <property type="entry name" value="GUANYL-NUCLEOTIDE EXCHANGE FACTOR"/>
    <property type="match status" value="1"/>
</dbReference>
<feature type="compositionally biased region" description="Acidic residues" evidence="5">
    <location>
        <begin position="1789"/>
        <end position="1798"/>
    </location>
</feature>
<feature type="region of interest" description="Disordered" evidence="5">
    <location>
        <begin position="1784"/>
        <end position="1814"/>
    </location>
</feature>
<evidence type="ECO:0000259" key="8">
    <source>
        <dbReference type="Pfam" id="PF16213"/>
    </source>
</evidence>
<feature type="region of interest" description="Disordered" evidence="5">
    <location>
        <begin position="536"/>
        <end position="570"/>
    </location>
</feature>
<keyword evidence="2" id="KW-0813">Transport</keyword>
<dbReference type="SUPFAM" id="SSF48371">
    <property type="entry name" value="ARM repeat"/>
    <property type="match status" value="1"/>
</dbReference>
<dbReference type="Proteomes" id="UP000242814">
    <property type="component" value="Unassembled WGS sequence"/>
</dbReference>
<feature type="coiled-coil region" evidence="4">
    <location>
        <begin position="67"/>
        <end position="94"/>
    </location>
</feature>
<name>A0A1D2JMC8_PARBR</name>
<feature type="domain" description="Mon2/Sec7/BIG1-like dimerisation and cyclophilin-binding" evidence="8">
    <location>
        <begin position="63"/>
        <end position="233"/>
    </location>
</feature>
<evidence type="ECO:0000259" key="6">
    <source>
        <dbReference type="Pfam" id="PF12783"/>
    </source>
</evidence>
<dbReference type="InterPro" id="IPR032817">
    <property type="entry name" value="Mon2_C"/>
</dbReference>
<protein>
    <recommendedName>
        <fullName evidence="11">Endosomal peripheral membrane protein</fullName>
    </recommendedName>
</protein>
<feature type="domain" description="Mon2 C-terminal" evidence="7">
    <location>
        <begin position="1052"/>
        <end position="1281"/>
    </location>
</feature>
<dbReference type="VEuPathDB" id="FungiDB:PADG_01801"/>
<evidence type="ECO:0000259" key="7">
    <source>
        <dbReference type="Pfam" id="PF16206"/>
    </source>
</evidence>
<comment type="caution">
    <text evidence="9">The sequence shown here is derived from an EMBL/GenBank/DDBJ whole genome shotgun (WGS) entry which is preliminary data.</text>
</comment>
<feature type="region of interest" description="Disordered" evidence="5">
    <location>
        <begin position="661"/>
        <end position="685"/>
    </location>
</feature>
<evidence type="ECO:0000256" key="2">
    <source>
        <dbReference type="ARBA" id="ARBA00022448"/>
    </source>
</evidence>
<feature type="compositionally biased region" description="Low complexity" evidence="5">
    <location>
        <begin position="1638"/>
        <end position="1652"/>
    </location>
</feature>
<feature type="compositionally biased region" description="Polar residues" evidence="5">
    <location>
        <begin position="661"/>
        <end position="684"/>
    </location>
</feature>
<comment type="similarity">
    <text evidence="1">Belongs to the MON2 family.</text>
</comment>
<sequence>MVYSFTGLLVYWFTKWRSLCQSRAFLADKFNDRLIIPLGTCLFQLVTTTGYDAELSLAFDMTLHILQTELSNLIQESKRKNSDLKNAAEQSLTELKGLPSTSEAQLAADLIRKPHFVKPFVIACQTRHARLAAIGVVGVQRLVASRALPPERLRDVLNALQETTNLGLDVQLKVLQTLGSLFQYYAISLSGPLLASTLELCATIQNSKTVSVANTAAATLQQLVVSVFDKVSKMDATADSVPSATVTVDEQQIRISSASYDALRILDDLCRLIEGEKLGFLNIKSLSKIFVLELIESILVNSGDVFAKHPEQIQVLRNRLMPLTVRHFSERYSFPLTVRVARILLLLLRGYLPQLITECEMALGLLIHLLDADAAVPWKRVICMEIFRALYSDPGLIRAIYVLFDGQKGRRDIVRDHMACLVRLALEKPSLIGVSHQSTLPTGISNSRNTMDEQVALETVTVAGVIGGPATNESMCGISSQWSLVRTPYLETLDKIENPMPPETYIYSLVLNCISAFSESVARFILPLTVPESKSKRKQRGLTSNKESDVPELQRSNSSTSSKRSAVPLNPLDLKSHPQIDDINAIMSMIDSCWPAILATCSTFLYAALDEEFYHNLVRAFQKLTHVAGLLRLSTPRDTFLTTLGKAAVSVGPVTINTLHRSPSVTSQASPTAESPLQKSQTTPDALAPLADHSSATLSTRKLLCLRALLNLGIALGPTLDQAAWSIILETLQHAELIISVSSIATPRPTSANQTSDFNTTPSLEPSKAGLGTEIMAVEAAATKMFESTAEYHSSSFKNILTALLRLSEETNKAIPDTTPEYLPISTQSTPHSKPTGRIHQNKRSLSIALGKSRIQDDELKFVLTKVNELAKANIERLALPKDEEGIWHILVEDLISITRNSQINQSLRSNASQVLDNVVFNSIKLGNSDDPNLRNHVQLRGLHALEIQISTLYDISQTAKSSQRASDFEVHELALETLKSILEECGESLVAGWDLVFDLISSVFDKPQLLLENGSKPASSQHAHRIKGNLTVKSPKLVRTAYSSLQLVASDFLNLLPSPCLLELVRAFANFASQMEDFNISLTSTTTFWNLSDFLRSQIDKFSIESHMEVSSSEETLTTLAKSSDLSISRNSLWLLLLLHLVGLCTDNRAEIRNTAIQTSLRIFDAYGHQLPPKVWHLCLNKVLFAMTDSVQKEILRVSQGSEGHDSVELKAWIETAVVLTKGLSSLIAAYFDTIIQYEGFIQSWNRLLEYFATIIKVKLLELDESIFSSFSEVLSRIQGYEDIGFEPMQSAWAVWTDGHPIKGDDQPNLDMLNQNTLIAYLKCFKQLYRLMKNTLTESHIDQVLNNIQISVWGSVSSHYTLDVDHQSELQALAIECLKTMCLERTSSQPALVGCLAEFSDCALTKWSPAQDKRRPTFVAFSKSAMRLLGWYIVEHGILIDIFSGGTLARALEHLANQITHKYNWNGRDQDPVLWRVATTVSLDILQVSIPYVEKQHANSNQEELVRFWSCVVDISRGIVSAHNYNKLNVQPNAVYEDEEFDITSFSRLRNVVIPSLGSSLIPDRVRRDFACALFNSSFLYPPQHRDLPLGGVETEPLRDLYKIRMGRTYDPAPTLRSKMSYVLIDTLFGLASTRTSSSLPPKSPPSESSSRATHQGRTDPYISLAKSVSPYLILRCAISLKSYIADQPLRGLMPQPTPARKELLYLLRRLVELRSEPSAIPDAGPAIPLGCGKTFSVGGVKSPMFKKHLGWIYPLVVRGMGVAGKEREDSSVLDALGRALASLSGDGGEEEDDDDGGGWGDSDGEAVDKGND</sequence>
<accession>A0A1D2JMC8</accession>
<gene>
    <name evidence="9" type="ORF">ACO22_01240</name>
</gene>
<dbReference type="InterPro" id="IPR032691">
    <property type="entry name" value="Mon2/Sec7/BIG1-like_HUS"/>
</dbReference>
<dbReference type="InterPro" id="IPR032629">
    <property type="entry name" value="DCB_dom"/>
</dbReference>
<evidence type="ECO:0000256" key="1">
    <source>
        <dbReference type="ARBA" id="ARBA00008144"/>
    </source>
</evidence>
<organism evidence="9 10">
    <name type="scientific">Paracoccidioides brasiliensis</name>
    <dbReference type="NCBI Taxonomy" id="121759"/>
    <lineage>
        <taxon>Eukaryota</taxon>
        <taxon>Fungi</taxon>
        <taxon>Dikarya</taxon>
        <taxon>Ascomycota</taxon>
        <taxon>Pezizomycotina</taxon>
        <taxon>Eurotiomycetes</taxon>
        <taxon>Eurotiomycetidae</taxon>
        <taxon>Onygenales</taxon>
        <taxon>Ajellomycetaceae</taxon>
        <taxon>Paracoccidioides</taxon>
    </lineage>
</organism>
<keyword evidence="4" id="KW-0175">Coiled coil</keyword>
<evidence type="ECO:0000256" key="4">
    <source>
        <dbReference type="SAM" id="Coils"/>
    </source>
</evidence>
<keyword evidence="3" id="KW-0653">Protein transport</keyword>
<dbReference type="VEuPathDB" id="FungiDB:PABG_03245"/>
<feature type="region of interest" description="Disordered" evidence="5">
    <location>
        <begin position="1635"/>
        <end position="1659"/>
    </location>
</feature>
<dbReference type="PANTHER" id="PTHR10663:SF333">
    <property type="entry name" value="PROTEIN MON2 HOMOLOG"/>
    <property type="match status" value="1"/>
</dbReference>
<dbReference type="GO" id="GO:0005794">
    <property type="term" value="C:Golgi apparatus"/>
    <property type="evidence" value="ECO:0007669"/>
    <property type="project" value="UniProtKB-ARBA"/>
</dbReference>
<feature type="domain" description="Mon2/Sec7/BIG1-like HUS" evidence="6">
    <location>
        <begin position="259"/>
        <end position="413"/>
    </location>
</feature>
<feature type="compositionally biased region" description="Low complexity" evidence="5">
    <location>
        <begin position="556"/>
        <end position="565"/>
    </location>
</feature>
<evidence type="ECO:0000313" key="10">
    <source>
        <dbReference type="Proteomes" id="UP000242814"/>
    </source>
</evidence>
<dbReference type="Pfam" id="PF16206">
    <property type="entry name" value="Mon2_C"/>
    <property type="match status" value="1"/>
</dbReference>
<dbReference type="EMBL" id="LZYO01000029">
    <property type="protein sequence ID" value="ODH42087.1"/>
    <property type="molecule type" value="Genomic_DNA"/>
</dbReference>
<dbReference type="InterPro" id="IPR016024">
    <property type="entry name" value="ARM-type_fold"/>
</dbReference>
<evidence type="ECO:0000256" key="3">
    <source>
        <dbReference type="ARBA" id="ARBA00022927"/>
    </source>
</evidence>
<dbReference type="Pfam" id="PF16213">
    <property type="entry name" value="DCB"/>
    <property type="match status" value="1"/>
</dbReference>